<name>A0A2C9VBE3_MANES</name>
<gene>
    <name evidence="6" type="ORF">MANES_09G164600</name>
</gene>
<dbReference type="GO" id="GO:0006508">
    <property type="term" value="P:proteolysis"/>
    <property type="evidence" value="ECO:0007669"/>
    <property type="project" value="InterPro"/>
</dbReference>
<dbReference type="Pfam" id="PF14541">
    <property type="entry name" value="TAXi_C"/>
    <property type="match status" value="1"/>
</dbReference>
<feature type="domain" description="Peptidase A1" evidence="5">
    <location>
        <begin position="58"/>
        <end position="414"/>
    </location>
</feature>
<evidence type="ECO:0000259" key="5">
    <source>
        <dbReference type="PROSITE" id="PS51767"/>
    </source>
</evidence>
<dbReference type="OMA" id="PYQLASH"/>
<feature type="chain" id="PRO_5012745214" description="Peptidase A1 domain-containing protein" evidence="4">
    <location>
        <begin position="25"/>
        <end position="436"/>
    </location>
</feature>
<organism evidence="6">
    <name type="scientific">Manihot esculenta</name>
    <name type="common">Cassava</name>
    <name type="synonym">Jatropha manihot</name>
    <dbReference type="NCBI Taxonomy" id="3983"/>
    <lineage>
        <taxon>Eukaryota</taxon>
        <taxon>Viridiplantae</taxon>
        <taxon>Streptophyta</taxon>
        <taxon>Embryophyta</taxon>
        <taxon>Tracheophyta</taxon>
        <taxon>Spermatophyta</taxon>
        <taxon>Magnoliopsida</taxon>
        <taxon>eudicotyledons</taxon>
        <taxon>Gunneridae</taxon>
        <taxon>Pentapetalae</taxon>
        <taxon>rosids</taxon>
        <taxon>fabids</taxon>
        <taxon>Malpighiales</taxon>
        <taxon>Euphorbiaceae</taxon>
        <taxon>Crotonoideae</taxon>
        <taxon>Manihoteae</taxon>
        <taxon>Manihot</taxon>
    </lineage>
</organism>
<dbReference type="FunFam" id="2.40.70.10:FF:000045">
    <property type="entry name" value="Basic 7S globulin"/>
    <property type="match status" value="1"/>
</dbReference>
<dbReference type="InterPro" id="IPR033868">
    <property type="entry name" value="Xylanase_inhibitor_I-like"/>
</dbReference>
<evidence type="ECO:0000256" key="3">
    <source>
        <dbReference type="ARBA" id="ARBA00023157"/>
    </source>
</evidence>
<dbReference type="GO" id="GO:0004190">
    <property type="term" value="F:aspartic-type endopeptidase activity"/>
    <property type="evidence" value="ECO:0007669"/>
    <property type="project" value="InterPro"/>
</dbReference>
<accession>A0A2C9VBE3</accession>
<dbReference type="PROSITE" id="PS51767">
    <property type="entry name" value="PEPTIDASE_A1"/>
    <property type="match status" value="1"/>
</dbReference>
<dbReference type="InterPro" id="IPR033121">
    <property type="entry name" value="PEPTIDASE_A1"/>
</dbReference>
<dbReference type="InterPro" id="IPR021109">
    <property type="entry name" value="Peptidase_aspartic_dom_sf"/>
</dbReference>
<dbReference type="PANTHER" id="PTHR47965:SF28">
    <property type="entry name" value="BASIC 7S GLOBULIN"/>
    <property type="match status" value="1"/>
</dbReference>
<comment type="similarity">
    <text evidence="1">Belongs to the peptidase A1 family.</text>
</comment>
<evidence type="ECO:0000256" key="1">
    <source>
        <dbReference type="ARBA" id="ARBA00007447"/>
    </source>
</evidence>
<dbReference type="InterPro" id="IPR032799">
    <property type="entry name" value="TAXi_C"/>
</dbReference>
<proteinExistence type="inferred from homology"/>
<dbReference type="AlphaFoldDB" id="A0A2C9VBE3"/>
<evidence type="ECO:0000256" key="2">
    <source>
        <dbReference type="ARBA" id="ARBA00022729"/>
    </source>
</evidence>
<dbReference type="CDD" id="cd05489">
    <property type="entry name" value="xylanase_inhibitor_I_like"/>
    <property type="match status" value="1"/>
</dbReference>
<dbReference type="Gene3D" id="2.40.70.10">
    <property type="entry name" value="Acid Proteases"/>
    <property type="match status" value="2"/>
</dbReference>
<evidence type="ECO:0000313" key="6">
    <source>
        <dbReference type="EMBL" id="OAY42246.1"/>
    </source>
</evidence>
<feature type="signal peptide" evidence="4">
    <location>
        <begin position="1"/>
        <end position="24"/>
    </location>
</feature>
<protein>
    <recommendedName>
        <fullName evidence="5">Peptidase A1 domain-containing protein</fullName>
    </recommendedName>
</protein>
<dbReference type="EMBL" id="CM004395">
    <property type="protein sequence ID" value="OAY42246.1"/>
    <property type="molecule type" value="Genomic_DNA"/>
</dbReference>
<evidence type="ECO:0000256" key="4">
    <source>
        <dbReference type="SAM" id="SignalP"/>
    </source>
</evidence>
<keyword evidence="3" id="KW-1015">Disulfide bond</keyword>
<dbReference type="SUPFAM" id="SSF50630">
    <property type="entry name" value="Acid proteases"/>
    <property type="match status" value="1"/>
</dbReference>
<dbReference type="InterPro" id="IPR001461">
    <property type="entry name" value="Aspartic_peptidase_A1"/>
</dbReference>
<dbReference type="STRING" id="3983.A0A2C9VBE3"/>
<dbReference type="PANTHER" id="PTHR47965">
    <property type="entry name" value="ASPARTYL PROTEASE-RELATED"/>
    <property type="match status" value="1"/>
</dbReference>
<dbReference type="Pfam" id="PF14543">
    <property type="entry name" value="TAXi_N"/>
    <property type="match status" value="1"/>
</dbReference>
<keyword evidence="2 4" id="KW-0732">Signal</keyword>
<reference evidence="6" key="1">
    <citation type="submission" date="2016-02" db="EMBL/GenBank/DDBJ databases">
        <title>WGS assembly of Manihot esculenta.</title>
        <authorList>
            <person name="Bredeson J.V."/>
            <person name="Prochnik S.E."/>
            <person name="Lyons J.B."/>
            <person name="Schmutz J."/>
            <person name="Grimwood J."/>
            <person name="Vrebalov J."/>
            <person name="Bart R.S."/>
            <person name="Amuge T."/>
            <person name="Ferguson M.E."/>
            <person name="Green R."/>
            <person name="Putnam N."/>
            <person name="Stites J."/>
            <person name="Rounsley S."/>
            <person name="Rokhsar D.S."/>
        </authorList>
    </citation>
    <scope>NUCLEOTIDE SEQUENCE [LARGE SCALE GENOMIC DNA]</scope>
    <source>
        <tissue evidence="6">Leaf</tissue>
    </source>
</reference>
<dbReference type="InterPro" id="IPR032861">
    <property type="entry name" value="TAXi_N"/>
</dbReference>
<sequence>MAAYSSSSLLLLLIFFAFSFVVFASELHESEPFRVRPSIRPSQKLVLPVRKDGATNLHVATVLKRTPQVPLKLLVDLNGRFLSVECDEEYQSSTYFAPRCHSTQCSRAHSHTCYSCSSSSVRPGCHNNTCALTTVNPVSQETDIGELAQDALSIRTIRDKSAIDPSAPGPTVTVPQFLFVCARRLLNLVPKYVQGVAGLGHTSIALPTQLASHFGFRPNFVLCLANSLRSPGFVVFGEDPYTLAPNYVSPRLHYAPLSVGRQGEYYIQVRSIRVNNKNVPLKTNINRAKISTTTPFTVLEHSIFEAFTQSFSQQLSQAGRAQPVGPFRVCFDSRRIPNTIAGPGVPRVDFVVGDQSVAWTLFGANTMAVVHPLVYCLAFIDGGTNPADPIVIGAHQLEENLVHFDLHQSRVGFSSSLLNQRTNCSATSYRNRPGNP</sequence>